<dbReference type="PANTHER" id="PTHR45947">
    <property type="entry name" value="SULFOQUINOVOSYL TRANSFERASE SQD2"/>
    <property type="match status" value="1"/>
</dbReference>
<feature type="domain" description="Glycosyl transferase family 1" evidence="1">
    <location>
        <begin position="194"/>
        <end position="334"/>
    </location>
</feature>
<evidence type="ECO:0000259" key="1">
    <source>
        <dbReference type="Pfam" id="PF00534"/>
    </source>
</evidence>
<organism evidence="2 3">
    <name type="scientific">Candidatus Uhrbacteria bacterium RIFCSPLOWO2_01_FULL_53_9</name>
    <dbReference type="NCBI Taxonomy" id="1802403"/>
    <lineage>
        <taxon>Bacteria</taxon>
        <taxon>Candidatus Uhriibacteriota</taxon>
    </lineage>
</organism>
<dbReference type="SUPFAM" id="SSF53756">
    <property type="entry name" value="UDP-Glycosyltransferase/glycogen phosphorylase"/>
    <property type="match status" value="1"/>
</dbReference>
<dbReference type="InterPro" id="IPR001296">
    <property type="entry name" value="Glyco_trans_1"/>
</dbReference>
<protein>
    <recommendedName>
        <fullName evidence="1">Glycosyl transferase family 1 domain-containing protein</fullName>
    </recommendedName>
</protein>
<evidence type="ECO:0000313" key="2">
    <source>
        <dbReference type="EMBL" id="OGL83440.1"/>
    </source>
</evidence>
<accession>A0A1F7UYW0</accession>
<dbReference type="PANTHER" id="PTHR45947:SF3">
    <property type="entry name" value="SULFOQUINOVOSYL TRANSFERASE SQD2"/>
    <property type="match status" value="1"/>
</dbReference>
<name>A0A1F7UYW0_9BACT</name>
<gene>
    <name evidence="2" type="ORF">A3B32_01795</name>
</gene>
<proteinExistence type="predicted"/>
<dbReference type="Proteomes" id="UP000176932">
    <property type="component" value="Unassembled WGS sequence"/>
</dbReference>
<reference evidence="2 3" key="1">
    <citation type="journal article" date="2016" name="Nat. Commun.">
        <title>Thousands of microbial genomes shed light on interconnected biogeochemical processes in an aquifer system.</title>
        <authorList>
            <person name="Anantharaman K."/>
            <person name="Brown C.T."/>
            <person name="Hug L.A."/>
            <person name="Sharon I."/>
            <person name="Castelle C.J."/>
            <person name="Probst A.J."/>
            <person name="Thomas B.C."/>
            <person name="Singh A."/>
            <person name="Wilkins M.J."/>
            <person name="Karaoz U."/>
            <person name="Brodie E.L."/>
            <person name="Williams K.H."/>
            <person name="Hubbard S.S."/>
            <person name="Banfield J.F."/>
        </authorList>
    </citation>
    <scope>NUCLEOTIDE SEQUENCE [LARGE SCALE GENOMIC DNA]</scope>
</reference>
<dbReference type="InterPro" id="IPR050194">
    <property type="entry name" value="Glycosyltransferase_grp1"/>
</dbReference>
<sequence length="364" mass="41906">MSREQPNIALVHDHLIQDVGAERVLRVLSSMYPDAPIFTLLHDPKQFSDLANREIKTSFLQRIPGSLRHYQWLLPLMPTATEHYDLRDFDIVISSTSAFSKGVIVHPKAHHICYCHTPTRYLWTDTQEYVRELKAPGIVKRILPHYLSYLRQWDRLAAERVDTFIANSQTVKDRIRKYYQKDAHILYPPVDTEQFHVSNEPKTYFVAGGRIVAYKRFDLVVEAANRLRVPMRIFGTGPFLDHLKERAKDNVVFLGRVSDTEKAQLYANSIAYIHPQEEDFGITAVEAMACGRPVIAFGKGGALESVHHGVTGIHFTEQSWESLADAMLRLSDRSFDPLVIREHAQQFSRKRFEIGMRELVQSHV</sequence>
<evidence type="ECO:0000313" key="3">
    <source>
        <dbReference type="Proteomes" id="UP000176932"/>
    </source>
</evidence>
<dbReference type="GO" id="GO:0016757">
    <property type="term" value="F:glycosyltransferase activity"/>
    <property type="evidence" value="ECO:0007669"/>
    <property type="project" value="InterPro"/>
</dbReference>
<dbReference type="AlphaFoldDB" id="A0A1F7UYW0"/>
<dbReference type="Gene3D" id="3.40.50.2000">
    <property type="entry name" value="Glycogen Phosphorylase B"/>
    <property type="match status" value="2"/>
</dbReference>
<dbReference type="EMBL" id="MGEL01000012">
    <property type="protein sequence ID" value="OGL83440.1"/>
    <property type="molecule type" value="Genomic_DNA"/>
</dbReference>
<dbReference type="Pfam" id="PF00534">
    <property type="entry name" value="Glycos_transf_1"/>
    <property type="match status" value="1"/>
</dbReference>
<comment type="caution">
    <text evidence="2">The sequence shown here is derived from an EMBL/GenBank/DDBJ whole genome shotgun (WGS) entry which is preliminary data.</text>
</comment>